<keyword evidence="3" id="KW-1185">Reference proteome</keyword>
<reference evidence="2" key="1">
    <citation type="journal article" date="2020" name="Stud. Mycol.">
        <title>101 Dothideomycetes genomes: a test case for predicting lifestyles and emergence of pathogens.</title>
        <authorList>
            <person name="Haridas S."/>
            <person name="Albert R."/>
            <person name="Binder M."/>
            <person name="Bloem J."/>
            <person name="Labutti K."/>
            <person name="Salamov A."/>
            <person name="Andreopoulos B."/>
            <person name="Baker S."/>
            <person name="Barry K."/>
            <person name="Bills G."/>
            <person name="Bluhm B."/>
            <person name="Cannon C."/>
            <person name="Castanera R."/>
            <person name="Culley D."/>
            <person name="Daum C."/>
            <person name="Ezra D."/>
            <person name="Gonzalez J."/>
            <person name="Henrissat B."/>
            <person name="Kuo A."/>
            <person name="Liang C."/>
            <person name="Lipzen A."/>
            <person name="Lutzoni F."/>
            <person name="Magnuson J."/>
            <person name="Mondo S."/>
            <person name="Nolan M."/>
            <person name="Ohm R."/>
            <person name="Pangilinan J."/>
            <person name="Park H.-J."/>
            <person name="Ramirez L."/>
            <person name="Alfaro M."/>
            <person name="Sun H."/>
            <person name="Tritt A."/>
            <person name="Yoshinaga Y."/>
            <person name="Zwiers L.-H."/>
            <person name="Turgeon B."/>
            <person name="Goodwin S."/>
            <person name="Spatafora J."/>
            <person name="Crous P."/>
            <person name="Grigoriev I."/>
        </authorList>
    </citation>
    <scope>NUCLEOTIDE SEQUENCE</scope>
    <source>
        <strain evidence="2">CBS 115976</strain>
    </source>
</reference>
<feature type="transmembrane region" description="Helical" evidence="1">
    <location>
        <begin position="115"/>
        <end position="138"/>
    </location>
</feature>
<sequence>MTRRVVYGVGVWCTAAATAMTLAAIIMPRWVHLQSGLTGEITVSYGLHKKCSSVTGTCEPFPTDQVCTNDETFCTMWRTVGFLMSFSVIIELATFIAYAVVIIGGVQHRSYGWKVVCSLLGSASLVQAAGMAIIAYVFDHDERFFPGWKLDVSWALCTASWSVLALTGIGIGAATYALPDEGGYELIRGDDDDYGY</sequence>
<proteinExistence type="predicted"/>
<dbReference type="Proteomes" id="UP000799302">
    <property type="component" value="Unassembled WGS sequence"/>
</dbReference>
<evidence type="ECO:0000313" key="3">
    <source>
        <dbReference type="Proteomes" id="UP000799302"/>
    </source>
</evidence>
<evidence type="ECO:0000256" key="1">
    <source>
        <dbReference type="SAM" id="Phobius"/>
    </source>
</evidence>
<keyword evidence="1" id="KW-0812">Transmembrane</keyword>
<accession>A0A6A6UR13</accession>
<keyword evidence="1" id="KW-0472">Membrane</keyword>
<organism evidence="2 3">
    <name type="scientific">Microthyrium microscopicum</name>
    <dbReference type="NCBI Taxonomy" id="703497"/>
    <lineage>
        <taxon>Eukaryota</taxon>
        <taxon>Fungi</taxon>
        <taxon>Dikarya</taxon>
        <taxon>Ascomycota</taxon>
        <taxon>Pezizomycotina</taxon>
        <taxon>Dothideomycetes</taxon>
        <taxon>Dothideomycetes incertae sedis</taxon>
        <taxon>Microthyriales</taxon>
        <taxon>Microthyriaceae</taxon>
        <taxon>Microthyrium</taxon>
    </lineage>
</organism>
<evidence type="ECO:0000313" key="2">
    <source>
        <dbReference type="EMBL" id="KAF2674186.1"/>
    </source>
</evidence>
<protein>
    <submittedName>
        <fullName evidence="2">Uncharacterized protein</fullName>
    </submittedName>
</protein>
<feature type="transmembrane region" description="Helical" evidence="1">
    <location>
        <begin position="82"/>
        <end position="103"/>
    </location>
</feature>
<keyword evidence="1" id="KW-1133">Transmembrane helix</keyword>
<feature type="transmembrane region" description="Helical" evidence="1">
    <location>
        <begin position="5"/>
        <end position="27"/>
    </location>
</feature>
<dbReference type="EMBL" id="MU004230">
    <property type="protein sequence ID" value="KAF2674186.1"/>
    <property type="molecule type" value="Genomic_DNA"/>
</dbReference>
<gene>
    <name evidence="2" type="ORF">BT63DRAFT_449177</name>
</gene>
<feature type="transmembrane region" description="Helical" evidence="1">
    <location>
        <begin position="158"/>
        <end position="178"/>
    </location>
</feature>
<name>A0A6A6UR13_9PEZI</name>
<dbReference type="AlphaFoldDB" id="A0A6A6UR13"/>
<dbReference type="OrthoDB" id="61370at2759"/>